<name>A0ABQ4MGC8_9BACL</name>
<reference evidence="3 4" key="1">
    <citation type="submission" date="2021-03" db="EMBL/GenBank/DDBJ databases">
        <title>Antimicrobial resistance genes in bacteria isolated from Japanese honey, and their potential for conferring macrolide and lincosamide resistance in the American foulbrood pathogen Paenibacillus larvae.</title>
        <authorList>
            <person name="Okamoto M."/>
            <person name="Kumagai M."/>
            <person name="Kanamori H."/>
            <person name="Takamatsu D."/>
        </authorList>
    </citation>
    <scope>NUCLEOTIDE SEQUENCE [LARGE SCALE GENOMIC DNA]</scope>
    <source>
        <strain evidence="3 4">J42TS3</strain>
    </source>
</reference>
<accession>A0ABQ4MGC8</accession>
<evidence type="ECO:0000313" key="4">
    <source>
        <dbReference type="Proteomes" id="UP000679992"/>
    </source>
</evidence>
<dbReference type="PANTHER" id="PTHR46401:SF8">
    <property type="entry name" value="BLL6006 PROTEIN"/>
    <property type="match status" value="1"/>
</dbReference>
<comment type="caution">
    <text evidence="3">The sequence shown here is derived from an EMBL/GenBank/DDBJ whole genome shotgun (WGS) entry which is preliminary data.</text>
</comment>
<proteinExistence type="predicted"/>
<evidence type="ECO:0008006" key="5">
    <source>
        <dbReference type="Google" id="ProtNLM"/>
    </source>
</evidence>
<dbReference type="PANTHER" id="PTHR46401">
    <property type="entry name" value="GLYCOSYLTRANSFERASE WBBK-RELATED"/>
    <property type="match status" value="1"/>
</dbReference>
<feature type="domain" description="DUF4214" evidence="2">
    <location>
        <begin position="22"/>
        <end position="70"/>
    </location>
</feature>
<dbReference type="EMBL" id="BOSL01000015">
    <property type="protein sequence ID" value="GIP55053.1"/>
    <property type="molecule type" value="Genomic_DNA"/>
</dbReference>
<dbReference type="Proteomes" id="UP000679992">
    <property type="component" value="Unassembled WGS sequence"/>
</dbReference>
<gene>
    <name evidence="3" type="ORF">J42TS3_40880</name>
</gene>
<dbReference type="SUPFAM" id="SSF53756">
    <property type="entry name" value="UDP-Glycosyltransferase/glycogen phosphorylase"/>
    <property type="match status" value="1"/>
</dbReference>
<keyword evidence="4" id="KW-1185">Reference proteome</keyword>
<organism evidence="3 4">
    <name type="scientific">Paenibacillus vini</name>
    <dbReference type="NCBI Taxonomy" id="1476024"/>
    <lineage>
        <taxon>Bacteria</taxon>
        <taxon>Bacillati</taxon>
        <taxon>Bacillota</taxon>
        <taxon>Bacilli</taxon>
        <taxon>Bacillales</taxon>
        <taxon>Paenibacillaceae</taxon>
        <taxon>Paenibacillus</taxon>
    </lineage>
</organism>
<sequence>MLSQRKDLRIIHILYDLIHKESDEFVRGAFMQLLGREPDETGNNFYVEQLSRGTPKISIIAELIQSREARVKYRILPSDPISNPVPNIQWIITQFSFLNHLEFIHALYNEFLLRNPNASEVDDCYDSLNKGIPRIFFIMSVLLTEECQSLLAATKPPVERQIAHFQNTKGAEIQHIGIFLGFGNVEKLDGEGIGRFSVRLAEGILAKNEEIMIHVATTEDNAPDINNLFNEQMSMYPNRFFIHKSNDIDWINQNIPVEAWIIPFVGLELALYLHKPLIVCLHDLVHLHFRDMYYNFQPHHCYRIDSIIYKFANKASAFVFHSNFTRDHEGLLFLKLPVAKTYVIRLASPAEEYSLYEVREEEPFRNNYKLPGNYIVFPSAIRLHKNHLRLIEAFLKFRQTPEGRSSELCLVLTDDYALSPIKSEIETLLNHCGEESIRNSIVFLGKIPSSDVPSLYKYAIGTIVPTLFEGSSPFPVFESLLMDTPVALSRIEVAKEVIQDMDAFITFDPYSVDEMVTSIHELWKHNQTWVGKQKHAISTALQRTWSNVAEEYCEVIKSMLAYKN</sequence>
<protein>
    <recommendedName>
        <fullName evidence="5">Glycosyl transferase family 1 domain-containing protein</fullName>
    </recommendedName>
</protein>
<dbReference type="Pfam" id="PF13946">
    <property type="entry name" value="DUF4214"/>
    <property type="match status" value="1"/>
</dbReference>
<evidence type="ECO:0000259" key="1">
    <source>
        <dbReference type="Pfam" id="PF00534"/>
    </source>
</evidence>
<dbReference type="Pfam" id="PF00534">
    <property type="entry name" value="Glycos_transf_1"/>
    <property type="match status" value="1"/>
</dbReference>
<dbReference type="InterPro" id="IPR001296">
    <property type="entry name" value="Glyco_trans_1"/>
</dbReference>
<dbReference type="InterPro" id="IPR025282">
    <property type="entry name" value="DUF4214"/>
</dbReference>
<dbReference type="Gene3D" id="3.40.50.2000">
    <property type="entry name" value="Glycogen Phosphorylase B"/>
    <property type="match status" value="1"/>
</dbReference>
<evidence type="ECO:0000259" key="2">
    <source>
        <dbReference type="Pfam" id="PF13946"/>
    </source>
</evidence>
<feature type="domain" description="Glycosyl transferase family 1" evidence="1">
    <location>
        <begin position="359"/>
        <end position="526"/>
    </location>
</feature>
<evidence type="ECO:0000313" key="3">
    <source>
        <dbReference type="EMBL" id="GIP55053.1"/>
    </source>
</evidence>